<comment type="caution">
    <text evidence="5">The sequence shown here is derived from an EMBL/GenBank/DDBJ whole genome shotgun (WGS) entry which is preliminary data.</text>
</comment>
<evidence type="ECO:0000256" key="1">
    <source>
        <dbReference type="ARBA" id="ARBA00022676"/>
    </source>
</evidence>
<dbReference type="Proteomes" id="UP000482578">
    <property type="component" value="Unassembled WGS sequence"/>
</dbReference>
<evidence type="ECO:0000313" key="5">
    <source>
        <dbReference type="EMBL" id="NDV13139.1"/>
    </source>
</evidence>
<dbReference type="Gene3D" id="3.40.50.2000">
    <property type="entry name" value="Glycogen Phosphorylase B"/>
    <property type="match status" value="2"/>
</dbReference>
<evidence type="ECO:0000313" key="6">
    <source>
        <dbReference type="Proteomes" id="UP000482578"/>
    </source>
</evidence>
<dbReference type="SUPFAM" id="SSF53756">
    <property type="entry name" value="UDP-Glycosyltransferase/glycogen phosphorylase"/>
    <property type="match status" value="1"/>
</dbReference>
<dbReference type="EMBL" id="JAAGAA010000007">
    <property type="protein sequence ID" value="NDV13139.1"/>
    <property type="molecule type" value="Genomic_DNA"/>
</dbReference>
<dbReference type="CDD" id="cd03801">
    <property type="entry name" value="GT4_PimA-like"/>
    <property type="match status" value="1"/>
</dbReference>
<feature type="domain" description="Glycosyltransferase subfamily 4-like N-terminal" evidence="4">
    <location>
        <begin position="39"/>
        <end position="163"/>
    </location>
</feature>
<evidence type="ECO:0000256" key="2">
    <source>
        <dbReference type="ARBA" id="ARBA00022679"/>
    </source>
</evidence>
<evidence type="ECO:0000259" key="4">
    <source>
        <dbReference type="Pfam" id="PF13579"/>
    </source>
</evidence>
<dbReference type="GO" id="GO:0016757">
    <property type="term" value="F:glycosyltransferase activity"/>
    <property type="evidence" value="ECO:0007669"/>
    <property type="project" value="UniProtKB-KW"/>
</dbReference>
<dbReference type="InterPro" id="IPR001296">
    <property type="entry name" value="Glyco_trans_1"/>
</dbReference>
<keyword evidence="1" id="KW-0328">Glycosyltransferase</keyword>
<evidence type="ECO:0000259" key="3">
    <source>
        <dbReference type="Pfam" id="PF00534"/>
    </source>
</evidence>
<gene>
    <name evidence="5" type="ORF">GZH52_10095</name>
</gene>
<dbReference type="Pfam" id="PF00534">
    <property type="entry name" value="Glycos_transf_1"/>
    <property type="match status" value="1"/>
</dbReference>
<dbReference type="PANTHER" id="PTHR12526:SF510">
    <property type="entry name" value="D-INOSITOL 3-PHOSPHATE GLYCOSYLTRANSFERASE"/>
    <property type="match status" value="1"/>
</dbReference>
<dbReference type="AlphaFoldDB" id="A0A6B2KT15"/>
<sequence length="357" mass="39101">MAASGKKIVMAGVAMQSPGGMTSVVRCYRKFGLFERHDVVYLETYRNPGLLSQLRVFVPAVWRLLGMLLGKEVALLHVHTASYGSFGRKSILCALAQAFSVPYIVHVHCGEFLDFYQRHSGRLSGRFIARTLNHACLVWVLSEGWKEKFLATFPLARVEVLTNPVEPAQGVGEVSAATRYILFLGRLRQKKGVYDLVRAFARIRPQFPDVSLVLAGDGELEEVGQLAAELGVADAVRLTGWVEDDAKQRLLSGAEVLALPSYFEGLPISILEAMAAGVPVIASRVGSIPEALEDGRCGVLFEPGDVDALADGLKSLLENSCFASMLSSLGLERVNQHYAVKPVIHRLEKVYRECSIK</sequence>
<protein>
    <submittedName>
        <fullName evidence="5">Glycosyltransferase family 4 protein</fullName>
    </submittedName>
</protein>
<dbReference type="RefSeq" id="WP_163316330.1">
    <property type="nucleotide sequence ID" value="NZ_JAAGAA010000007.1"/>
</dbReference>
<feature type="domain" description="Glycosyl transferase family 1" evidence="3">
    <location>
        <begin position="179"/>
        <end position="320"/>
    </location>
</feature>
<dbReference type="InterPro" id="IPR028098">
    <property type="entry name" value="Glyco_trans_4-like_N"/>
</dbReference>
<proteinExistence type="predicted"/>
<name>A0A6B2KT15_9NEIS</name>
<dbReference type="Pfam" id="PF13579">
    <property type="entry name" value="Glyco_trans_4_4"/>
    <property type="match status" value="1"/>
</dbReference>
<keyword evidence="6" id="KW-1185">Reference proteome</keyword>
<accession>A0A6B2KT15</accession>
<keyword evidence="2 5" id="KW-0808">Transferase</keyword>
<reference evidence="5 6" key="1">
    <citation type="submission" date="2020-02" db="EMBL/GenBank/DDBJ databases">
        <authorList>
            <person name="Yang Z."/>
        </authorList>
    </citation>
    <scope>NUCLEOTIDE SEQUENCE [LARGE SCALE GENOMIC DNA]</scope>
    <source>
        <strain evidence="5 6">HX-7-9</strain>
    </source>
</reference>
<organism evidence="5 6">
    <name type="scientific">Crenobacter caeni</name>
    <dbReference type="NCBI Taxonomy" id="2705474"/>
    <lineage>
        <taxon>Bacteria</taxon>
        <taxon>Pseudomonadati</taxon>
        <taxon>Pseudomonadota</taxon>
        <taxon>Betaproteobacteria</taxon>
        <taxon>Neisseriales</taxon>
        <taxon>Neisseriaceae</taxon>
        <taxon>Crenobacter</taxon>
    </lineage>
</organism>
<dbReference type="PANTHER" id="PTHR12526">
    <property type="entry name" value="GLYCOSYLTRANSFERASE"/>
    <property type="match status" value="1"/>
</dbReference>